<protein>
    <recommendedName>
        <fullName evidence="1">ESAT-6-like protein</fullName>
    </recommendedName>
</protein>
<organism evidence="2 3">
    <name type="scientific">Corynebacterium camporealensis</name>
    <dbReference type="NCBI Taxonomy" id="161896"/>
    <lineage>
        <taxon>Bacteria</taxon>
        <taxon>Bacillati</taxon>
        <taxon>Actinomycetota</taxon>
        <taxon>Actinomycetes</taxon>
        <taxon>Mycobacteriales</taxon>
        <taxon>Corynebacteriaceae</taxon>
        <taxon>Corynebacterium</taxon>
    </lineage>
</organism>
<dbReference type="AlphaFoldDB" id="A0A0F6QVI6"/>
<evidence type="ECO:0000313" key="2">
    <source>
        <dbReference type="EMBL" id="AKE38390.1"/>
    </source>
</evidence>
<name>A0A0F6QVI6_9CORY</name>
<gene>
    <name evidence="2" type="ORF">UL81_02045</name>
</gene>
<comment type="similarity">
    <text evidence="1">Belongs to the WXG100 family.</text>
</comment>
<dbReference type="SUPFAM" id="SSF140453">
    <property type="entry name" value="EsxAB dimer-like"/>
    <property type="match status" value="1"/>
</dbReference>
<dbReference type="KEGG" id="ccj:UL81_02045"/>
<evidence type="ECO:0000313" key="3">
    <source>
        <dbReference type="Proteomes" id="UP000033566"/>
    </source>
</evidence>
<evidence type="ECO:0000256" key="1">
    <source>
        <dbReference type="RuleBase" id="RU362001"/>
    </source>
</evidence>
<dbReference type="NCBIfam" id="TIGR03930">
    <property type="entry name" value="WXG100_ESAT6"/>
    <property type="match status" value="1"/>
</dbReference>
<dbReference type="HOGENOM" id="CLU_151185_3_4_11"/>
<keyword evidence="3" id="KW-1185">Reference proteome</keyword>
<dbReference type="RefSeq" id="WP_035106600.1">
    <property type="nucleotide sequence ID" value="NZ_CP011311.1"/>
</dbReference>
<dbReference type="STRING" id="161896.UL81_02045"/>
<dbReference type="InterPro" id="IPR010310">
    <property type="entry name" value="T7SS_ESAT-6-like"/>
</dbReference>
<accession>A0A0F6QVI6</accession>
<dbReference type="PATRIC" id="fig|161896.4.peg.401"/>
<dbReference type="Pfam" id="PF06013">
    <property type="entry name" value="WXG100"/>
    <property type="match status" value="1"/>
</dbReference>
<reference evidence="2 3" key="1">
    <citation type="journal article" date="2015" name="Genome Announc.">
        <title>Complete Genome Sequence of Corynebacterium camporealensis DSM 44610, Isolated from the Milk of a Manchega Sheep with Subclinical Mastitis.</title>
        <authorList>
            <person name="Ruckert C."/>
            <person name="Albersmeier A."/>
            <person name="Winkler A."/>
            <person name="Tauch A."/>
        </authorList>
    </citation>
    <scope>NUCLEOTIDE SEQUENCE [LARGE SCALE GENOMIC DNA]</scope>
    <source>
        <strain evidence="2 3">DSM 44610</strain>
    </source>
</reference>
<proteinExistence type="inferred from homology"/>
<dbReference type="EMBL" id="CP011311">
    <property type="protein sequence ID" value="AKE38390.1"/>
    <property type="molecule type" value="Genomic_DNA"/>
</dbReference>
<dbReference type="Proteomes" id="UP000033566">
    <property type="component" value="Chromosome"/>
</dbReference>
<sequence length="95" mass="9794">MSAIKYEFGAISAAAADINSTSGRINGLLGDLKATINPMVSTWEGESAAAYAQAQAKWDNAAAELNTVLATISNTVSQGNDAMSDVNRRAAASWG</sequence>
<dbReference type="InterPro" id="IPR036689">
    <property type="entry name" value="ESAT-6-like_sf"/>
</dbReference>
<dbReference type="OrthoDB" id="3387628at2"/>
<dbReference type="Gene3D" id="1.10.287.1060">
    <property type="entry name" value="ESAT-6-like"/>
    <property type="match status" value="1"/>
</dbReference>